<dbReference type="Gene3D" id="2.170.16.10">
    <property type="entry name" value="Hedgehog/Intein (Hint) domain"/>
    <property type="match status" value="1"/>
</dbReference>
<sequence length="124" mass="13033">EAHRGRCADGDAAFAGLDRDLELTDVTLSDQPADTDTSVNEGKGDRSTRGPTGSSLLETTAHHPFWDATSGAWVDAADLVAGEFTLIGPDGAVRRCNGAAGSVPAELGVPGLQCRRGWRRRRST</sequence>
<organism evidence="2 3">
    <name type="scientific">Actinoplanes sichuanensis</name>
    <dbReference type="NCBI Taxonomy" id="512349"/>
    <lineage>
        <taxon>Bacteria</taxon>
        <taxon>Bacillati</taxon>
        <taxon>Actinomycetota</taxon>
        <taxon>Actinomycetes</taxon>
        <taxon>Micromonosporales</taxon>
        <taxon>Micromonosporaceae</taxon>
        <taxon>Actinoplanes</taxon>
    </lineage>
</organism>
<evidence type="ECO:0000256" key="1">
    <source>
        <dbReference type="SAM" id="MobiDB-lite"/>
    </source>
</evidence>
<feature type="compositionally biased region" description="Polar residues" evidence="1">
    <location>
        <begin position="26"/>
        <end position="40"/>
    </location>
</feature>
<dbReference type="EMBL" id="JBHTMK010000058">
    <property type="protein sequence ID" value="MFD1372642.1"/>
    <property type="molecule type" value="Genomic_DNA"/>
</dbReference>
<dbReference type="Proteomes" id="UP001597183">
    <property type="component" value="Unassembled WGS sequence"/>
</dbReference>
<feature type="compositionally biased region" description="Polar residues" evidence="1">
    <location>
        <begin position="49"/>
        <end position="58"/>
    </location>
</feature>
<name>A0ABW4ARK2_9ACTN</name>
<evidence type="ECO:0000313" key="3">
    <source>
        <dbReference type="Proteomes" id="UP001597183"/>
    </source>
</evidence>
<evidence type="ECO:0000313" key="2">
    <source>
        <dbReference type="EMBL" id="MFD1372642.1"/>
    </source>
</evidence>
<comment type="caution">
    <text evidence="2">The sequence shown here is derived from an EMBL/GenBank/DDBJ whole genome shotgun (WGS) entry which is preliminary data.</text>
</comment>
<feature type="region of interest" description="Disordered" evidence="1">
    <location>
        <begin position="25"/>
        <end position="58"/>
    </location>
</feature>
<gene>
    <name evidence="2" type="ORF">ACFQ5G_45580</name>
</gene>
<reference evidence="3" key="1">
    <citation type="journal article" date="2019" name="Int. J. Syst. Evol. Microbiol.">
        <title>The Global Catalogue of Microorganisms (GCM) 10K type strain sequencing project: providing services to taxonomists for standard genome sequencing and annotation.</title>
        <authorList>
            <consortium name="The Broad Institute Genomics Platform"/>
            <consortium name="The Broad Institute Genome Sequencing Center for Infectious Disease"/>
            <person name="Wu L."/>
            <person name="Ma J."/>
        </authorList>
    </citation>
    <scope>NUCLEOTIDE SEQUENCE [LARGE SCALE GENOMIC DNA]</scope>
    <source>
        <strain evidence="3">CCM 7526</strain>
    </source>
</reference>
<protein>
    <submittedName>
        <fullName evidence="2">Uncharacterized protein</fullName>
    </submittedName>
</protein>
<feature type="non-terminal residue" evidence="2">
    <location>
        <position position="1"/>
    </location>
</feature>
<proteinExistence type="predicted"/>
<keyword evidence="3" id="KW-1185">Reference proteome</keyword>
<accession>A0ABW4ARK2</accession>